<evidence type="ECO:0000313" key="5">
    <source>
        <dbReference type="EMBL" id="GAA1868777.1"/>
    </source>
</evidence>
<dbReference type="Pfam" id="PF13458">
    <property type="entry name" value="Peripla_BP_6"/>
    <property type="match status" value="1"/>
</dbReference>
<dbReference type="InterPro" id="IPR051010">
    <property type="entry name" value="BCAA_transport"/>
</dbReference>
<reference evidence="5 6" key="1">
    <citation type="journal article" date="2019" name="Int. J. Syst. Evol. Microbiol.">
        <title>The Global Catalogue of Microorganisms (GCM) 10K type strain sequencing project: providing services to taxonomists for standard genome sequencing and annotation.</title>
        <authorList>
            <consortium name="The Broad Institute Genomics Platform"/>
            <consortium name="The Broad Institute Genome Sequencing Center for Infectious Disease"/>
            <person name="Wu L."/>
            <person name="Ma J."/>
        </authorList>
    </citation>
    <scope>NUCLEOTIDE SEQUENCE [LARGE SCALE GENOMIC DNA]</scope>
    <source>
        <strain evidence="5 6">JCM 16009</strain>
    </source>
</reference>
<dbReference type="EMBL" id="BAAAQK010000023">
    <property type="protein sequence ID" value="GAA1868777.1"/>
    <property type="molecule type" value="Genomic_DNA"/>
</dbReference>
<keyword evidence="6" id="KW-1185">Reference proteome</keyword>
<comment type="caution">
    <text evidence="5">The sequence shown here is derived from an EMBL/GenBank/DDBJ whole genome shotgun (WGS) entry which is preliminary data.</text>
</comment>
<evidence type="ECO:0000256" key="1">
    <source>
        <dbReference type="ARBA" id="ARBA00010062"/>
    </source>
</evidence>
<comment type="similarity">
    <text evidence="1">Belongs to the leucine-binding protein family.</text>
</comment>
<proteinExistence type="inferred from homology"/>
<dbReference type="InterPro" id="IPR028082">
    <property type="entry name" value="Peripla_BP_I"/>
</dbReference>
<dbReference type="Gene3D" id="3.40.50.2300">
    <property type="match status" value="2"/>
</dbReference>
<dbReference type="PANTHER" id="PTHR30483:SF6">
    <property type="entry name" value="PERIPLASMIC BINDING PROTEIN OF ABC TRANSPORTER FOR NATURAL AMINO ACIDS"/>
    <property type="match status" value="1"/>
</dbReference>
<feature type="domain" description="Leucine-binding protein" evidence="4">
    <location>
        <begin position="42"/>
        <end position="357"/>
    </location>
</feature>
<organism evidence="5 6">
    <name type="scientific">Pseudonocardia ailaonensis</name>
    <dbReference type="NCBI Taxonomy" id="367279"/>
    <lineage>
        <taxon>Bacteria</taxon>
        <taxon>Bacillati</taxon>
        <taxon>Actinomycetota</taxon>
        <taxon>Actinomycetes</taxon>
        <taxon>Pseudonocardiales</taxon>
        <taxon>Pseudonocardiaceae</taxon>
        <taxon>Pseudonocardia</taxon>
    </lineage>
</organism>
<dbReference type="PANTHER" id="PTHR30483">
    <property type="entry name" value="LEUCINE-SPECIFIC-BINDING PROTEIN"/>
    <property type="match status" value="1"/>
</dbReference>
<sequence>MTKKLALAALASLLTVVAACGSGTAPGPGAAGLPAVLTLQAIQDLTGPAGYAGVAVQQGAMVALEEINTTRFLGATTLGIDYSDTRSDRQQAGILASRAVASGTPLLLGTVASTSGQVMSPIVERAALPTIYTISTANGVNIGRYTYRSSVPASNMVPALAPVLVARGITTMSIIHDSDSDGTVLLGTKAMPELARRANVRVLGTRVTQSTQGDYAAVVAATLADKPGAVAIAPVTEAGGTGMIRALRLAGFTGPIVASGVLATGAVKALGAAAGDVFWTVAFHKDRSSDATRHFDALFRAKYDADPNEYHASGYDQVWTAARALKAASSVDRAAVLQGLEKVAAEGFSGSSQDLRYTDRDLATASPAVVAWVKDHEQLQN</sequence>
<dbReference type="Proteomes" id="UP001500449">
    <property type="component" value="Unassembled WGS sequence"/>
</dbReference>
<evidence type="ECO:0000259" key="4">
    <source>
        <dbReference type="Pfam" id="PF13458"/>
    </source>
</evidence>
<evidence type="ECO:0000256" key="3">
    <source>
        <dbReference type="SAM" id="SignalP"/>
    </source>
</evidence>
<evidence type="ECO:0000256" key="2">
    <source>
        <dbReference type="ARBA" id="ARBA00022729"/>
    </source>
</evidence>
<evidence type="ECO:0000313" key="6">
    <source>
        <dbReference type="Proteomes" id="UP001500449"/>
    </source>
</evidence>
<feature type="signal peptide" evidence="3">
    <location>
        <begin position="1"/>
        <end position="21"/>
    </location>
</feature>
<dbReference type="InterPro" id="IPR028081">
    <property type="entry name" value="Leu-bd"/>
</dbReference>
<protein>
    <recommendedName>
        <fullName evidence="4">Leucine-binding protein domain-containing protein</fullName>
    </recommendedName>
</protein>
<dbReference type="SUPFAM" id="SSF53822">
    <property type="entry name" value="Periplasmic binding protein-like I"/>
    <property type="match status" value="1"/>
</dbReference>
<gene>
    <name evidence="5" type="ORF">GCM10009836_56620</name>
</gene>
<dbReference type="PROSITE" id="PS51257">
    <property type="entry name" value="PROKAR_LIPOPROTEIN"/>
    <property type="match status" value="1"/>
</dbReference>
<feature type="chain" id="PRO_5045200863" description="Leucine-binding protein domain-containing protein" evidence="3">
    <location>
        <begin position="22"/>
        <end position="381"/>
    </location>
</feature>
<accession>A0ABN2NIX5</accession>
<name>A0ABN2NIX5_9PSEU</name>
<dbReference type="RefSeq" id="WP_344423673.1">
    <property type="nucleotide sequence ID" value="NZ_BAAAQK010000023.1"/>
</dbReference>
<keyword evidence="2 3" id="KW-0732">Signal</keyword>